<comment type="caution">
    <text evidence="2">The sequence shown here is derived from an EMBL/GenBank/DDBJ whole genome shotgun (WGS) entry which is preliminary data.</text>
</comment>
<proteinExistence type="predicted"/>
<evidence type="ECO:0000313" key="3">
    <source>
        <dbReference type="Proteomes" id="UP000069620"/>
    </source>
</evidence>
<accession>A0A117I6D4</accession>
<gene>
    <name evidence="2" type="ORF">RMCB_3935</name>
</gene>
<organism evidence="2 3">
    <name type="scientific">Mycolicibacterium brisbanense</name>
    <dbReference type="NCBI Taxonomy" id="146020"/>
    <lineage>
        <taxon>Bacteria</taxon>
        <taxon>Bacillati</taxon>
        <taxon>Actinomycetota</taxon>
        <taxon>Actinomycetes</taxon>
        <taxon>Mycobacteriales</taxon>
        <taxon>Mycobacteriaceae</taxon>
        <taxon>Mycolicibacterium</taxon>
    </lineage>
</organism>
<dbReference type="Proteomes" id="UP000069620">
    <property type="component" value="Unassembled WGS sequence"/>
</dbReference>
<evidence type="ECO:0000313" key="2">
    <source>
        <dbReference type="EMBL" id="GAS89839.1"/>
    </source>
</evidence>
<dbReference type="AlphaFoldDB" id="A0A117I6D4"/>
<sequence length="118" mass="12577">MSDSDSAQSGVRTNEAYDRVFAVGHTSDPIPVVDVEREESLYEPLTDSLRRLIDVTIRSEAADSVVTQASRSAAKSPAPMDQTGSKAEINHFPSSLVRLTTTLLAVNAGSGRSLLTVS</sequence>
<evidence type="ECO:0000256" key="1">
    <source>
        <dbReference type="SAM" id="MobiDB-lite"/>
    </source>
</evidence>
<reference evidence="3" key="1">
    <citation type="journal article" date="2016" name="Genome Announc.">
        <title>Draft Genome Sequences of Five Rapidly Growing Mycobacterium Species, M. thermoresistibile, M. fortuitum subsp. acetamidolyticum, M. canariasense, M. brisbanense, and M. novocastrense.</title>
        <authorList>
            <person name="Katahira K."/>
            <person name="Ogura Y."/>
            <person name="Gotoh Y."/>
            <person name="Hayashi T."/>
        </authorList>
    </citation>
    <scope>NUCLEOTIDE SEQUENCE [LARGE SCALE GENOMIC DNA]</scope>
    <source>
        <strain evidence="3">JCM15654</strain>
    </source>
</reference>
<dbReference type="EMBL" id="BCSX01000035">
    <property type="protein sequence ID" value="GAS89839.1"/>
    <property type="molecule type" value="Genomic_DNA"/>
</dbReference>
<feature type="region of interest" description="Disordered" evidence="1">
    <location>
        <begin position="64"/>
        <end position="86"/>
    </location>
</feature>
<dbReference type="STRING" id="146020.RMCB_3935"/>
<reference evidence="3" key="2">
    <citation type="submission" date="2016-02" db="EMBL/GenBank/DDBJ databases">
        <title>Draft genome sequence of five rapidly growing Mycobacterium species.</title>
        <authorList>
            <person name="Katahira K."/>
            <person name="Gotou Y."/>
            <person name="Iida K."/>
            <person name="Ogura Y."/>
            <person name="Hayashi T."/>
        </authorList>
    </citation>
    <scope>NUCLEOTIDE SEQUENCE [LARGE SCALE GENOMIC DNA]</scope>
    <source>
        <strain evidence="3">JCM15654</strain>
    </source>
</reference>
<name>A0A117I6D4_9MYCO</name>
<protein>
    <submittedName>
        <fullName evidence="2">Thioesterase family protein</fullName>
    </submittedName>
</protein>
<keyword evidence="3" id="KW-1185">Reference proteome</keyword>